<keyword evidence="3" id="KW-1185">Reference proteome</keyword>
<sequence length="205" mass="24088">MDGTEKLSCFSLEIRILEAKNIEFKSPKTLFLRYYMCGGNNNNKRIHLNTKEITSKSNFIWKEWFYLECWGTDQDSLNQATVTLELRKAKTLPFVGVTSVIFGSQLLGRAEIPIWNHQANSDQIEKWVCLVCEESRFFLKRPKLKVGMRVRVVHNQEMMEMKKRRRFGKWKKKDKYCGCNSGMAHYYCEDHDVFAIAMAASMEFL</sequence>
<dbReference type="PROSITE" id="PS50004">
    <property type="entry name" value="C2"/>
    <property type="match status" value="1"/>
</dbReference>
<dbReference type="InterPro" id="IPR000008">
    <property type="entry name" value="C2_dom"/>
</dbReference>
<dbReference type="SUPFAM" id="SSF49562">
    <property type="entry name" value="C2 domain (Calcium/lipid-binding domain, CaLB)"/>
    <property type="match status" value="1"/>
</dbReference>
<dbReference type="Proteomes" id="UP001642487">
    <property type="component" value="Chromosome 4"/>
</dbReference>
<evidence type="ECO:0000313" key="3">
    <source>
        <dbReference type="Proteomes" id="UP001642487"/>
    </source>
</evidence>
<feature type="domain" description="C2" evidence="1">
    <location>
        <begin position="1"/>
        <end position="128"/>
    </location>
</feature>
<dbReference type="PANTHER" id="PTHR35503">
    <property type="entry name" value="OSJNBA0006M15.15 PROTEIN"/>
    <property type="match status" value="1"/>
</dbReference>
<accession>A0ABP0YJN5</accession>
<organism evidence="2 3">
    <name type="scientific">Citrullus colocynthis</name>
    <name type="common">colocynth</name>
    <dbReference type="NCBI Taxonomy" id="252529"/>
    <lineage>
        <taxon>Eukaryota</taxon>
        <taxon>Viridiplantae</taxon>
        <taxon>Streptophyta</taxon>
        <taxon>Embryophyta</taxon>
        <taxon>Tracheophyta</taxon>
        <taxon>Spermatophyta</taxon>
        <taxon>Magnoliopsida</taxon>
        <taxon>eudicotyledons</taxon>
        <taxon>Gunneridae</taxon>
        <taxon>Pentapetalae</taxon>
        <taxon>rosids</taxon>
        <taxon>fabids</taxon>
        <taxon>Cucurbitales</taxon>
        <taxon>Cucurbitaceae</taxon>
        <taxon>Benincaseae</taxon>
        <taxon>Citrullus</taxon>
    </lineage>
</organism>
<dbReference type="InterPro" id="IPR035892">
    <property type="entry name" value="C2_domain_sf"/>
</dbReference>
<dbReference type="PANTHER" id="PTHR35503:SF2">
    <property type="entry name" value="OS04G0455700 PROTEIN"/>
    <property type="match status" value="1"/>
</dbReference>
<dbReference type="EMBL" id="OZ021738">
    <property type="protein sequence ID" value="CAK9320589.1"/>
    <property type="molecule type" value="Genomic_DNA"/>
</dbReference>
<gene>
    <name evidence="2" type="ORF">CITCOLO1_LOCUS12641</name>
</gene>
<reference evidence="2 3" key="1">
    <citation type="submission" date="2024-03" db="EMBL/GenBank/DDBJ databases">
        <authorList>
            <person name="Gkanogiannis A."/>
            <person name="Becerra Lopez-Lavalle L."/>
        </authorList>
    </citation>
    <scope>NUCLEOTIDE SEQUENCE [LARGE SCALE GENOMIC DNA]</scope>
</reference>
<protein>
    <recommendedName>
        <fullName evidence="1">C2 domain-containing protein</fullName>
    </recommendedName>
</protein>
<evidence type="ECO:0000259" key="1">
    <source>
        <dbReference type="PROSITE" id="PS50004"/>
    </source>
</evidence>
<name>A0ABP0YJN5_9ROSI</name>
<evidence type="ECO:0000313" key="2">
    <source>
        <dbReference type="EMBL" id="CAK9320589.1"/>
    </source>
</evidence>
<proteinExistence type="predicted"/>